<evidence type="ECO:0000313" key="15">
    <source>
        <dbReference type="Proteomes" id="UP000002221"/>
    </source>
</evidence>
<evidence type="ECO:0000256" key="12">
    <source>
        <dbReference type="PIRSR" id="PIRSR006247-1"/>
    </source>
</evidence>
<evidence type="ECO:0000313" key="14">
    <source>
        <dbReference type="EMBL" id="ACY47633.1"/>
    </source>
</evidence>
<dbReference type="eggNOG" id="COG0168">
    <property type="taxonomic scope" value="Bacteria"/>
</dbReference>
<dbReference type="InterPro" id="IPR004772">
    <property type="entry name" value="TrkH"/>
</dbReference>
<feature type="binding site" evidence="12">
    <location>
        <position position="111"/>
    </location>
    <ligand>
        <name>K(+)</name>
        <dbReference type="ChEBI" id="CHEBI:29103"/>
    </ligand>
</feature>
<evidence type="ECO:0000256" key="4">
    <source>
        <dbReference type="ARBA" id="ARBA00022475"/>
    </source>
</evidence>
<dbReference type="OrthoDB" id="9810952at2"/>
<keyword evidence="3" id="KW-0813">Transport</keyword>
<feature type="binding site" evidence="12">
    <location>
        <position position="327"/>
    </location>
    <ligand>
        <name>K(+)</name>
        <dbReference type="ChEBI" id="CHEBI:29103"/>
    </ligand>
</feature>
<dbReference type="KEGG" id="rmr:Rmar_0735"/>
<evidence type="ECO:0000256" key="9">
    <source>
        <dbReference type="ARBA" id="ARBA00022989"/>
    </source>
</evidence>
<dbReference type="PIRSF" id="PIRSF006247">
    <property type="entry name" value="TrkH"/>
    <property type="match status" value="1"/>
</dbReference>
<feature type="binding site" evidence="12">
    <location>
        <position position="328"/>
    </location>
    <ligand>
        <name>K(+)</name>
        <dbReference type="ChEBI" id="CHEBI:29103"/>
    </ligand>
</feature>
<feature type="transmembrane region" description="Helical" evidence="13">
    <location>
        <begin position="71"/>
        <end position="92"/>
    </location>
</feature>
<keyword evidence="11 13" id="KW-0472">Membrane</keyword>
<comment type="subcellular location">
    <subcellularLocation>
        <location evidence="1">Cell inner membrane</location>
        <topology evidence="1">Multi-pass membrane protein</topology>
    </subcellularLocation>
</comment>
<evidence type="ECO:0000256" key="2">
    <source>
        <dbReference type="ARBA" id="ARBA00009137"/>
    </source>
</evidence>
<dbReference type="HOGENOM" id="CLU_030708_0_2_10"/>
<keyword evidence="9 13" id="KW-1133">Transmembrane helix</keyword>
<keyword evidence="4" id="KW-1003">Cell membrane</keyword>
<evidence type="ECO:0000256" key="1">
    <source>
        <dbReference type="ARBA" id="ARBA00004429"/>
    </source>
</evidence>
<dbReference type="GO" id="GO:0015379">
    <property type="term" value="F:potassium:chloride symporter activity"/>
    <property type="evidence" value="ECO:0007669"/>
    <property type="project" value="InterPro"/>
</dbReference>
<evidence type="ECO:0000256" key="11">
    <source>
        <dbReference type="ARBA" id="ARBA00023136"/>
    </source>
</evidence>
<keyword evidence="10" id="KW-0406">Ion transport</keyword>
<dbReference type="NCBIfam" id="TIGR00933">
    <property type="entry name" value="2a38"/>
    <property type="match status" value="1"/>
</dbReference>
<keyword evidence="5" id="KW-0997">Cell inner membrane</keyword>
<evidence type="ECO:0000256" key="8">
    <source>
        <dbReference type="ARBA" id="ARBA00022958"/>
    </source>
</evidence>
<dbReference type="Proteomes" id="UP000002221">
    <property type="component" value="Chromosome"/>
</dbReference>
<feature type="binding site" evidence="12">
    <location>
        <position position="224"/>
    </location>
    <ligand>
        <name>K(+)</name>
        <dbReference type="ChEBI" id="CHEBI:29103"/>
    </ligand>
</feature>
<keyword evidence="15" id="KW-1185">Reference proteome</keyword>
<dbReference type="AlphaFoldDB" id="D0MG77"/>
<feature type="transmembrane region" description="Helical" evidence="13">
    <location>
        <begin position="278"/>
        <end position="298"/>
    </location>
</feature>
<feature type="transmembrane region" description="Helical" evidence="13">
    <location>
        <begin position="138"/>
        <end position="158"/>
    </location>
</feature>
<comment type="similarity">
    <text evidence="2">Belongs to the TrkH potassium transport family.</text>
</comment>
<keyword evidence="8 12" id="KW-0630">Potassium</keyword>
<dbReference type="STRING" id="518766.Rmar_0735"/>
<evidence type="ECO:0000256" key="10">
    <source>
        <dbReference type="ARBA" id="ARBA00023065"/>
    </source>
</evidence>
<evidence type="ECO:0000256" key="3">
    <source>
        <dbReference type="ARBA" id="ARBA00022448"/>
    </source>
</evidence>
<dbReference type="GO" id="GO:0046872">
    <property type="term" value="F:metal ion binding"/>
    <property type="evidence" value="ECO:0007669"/>
    <property type="project" value="UniProtKB-KW"/>
</dbReference>
<evidence type="ECO:0000256" key="6">
    <source>
        <dbReference type="ARBA" id="ARBA00022538"/>
    </source>
</evidence>
<feature type="transmembrane region" description="Helical" evidence="13">
    <location>
        <begin position="40"/>
        <end position="59"/>
    </location>
</feature>
<keyword evidence="6" id="KW-0633">Potassium transport</keyword>
<evidence type="ECO:0000256" key="5">
    <source>
        <dbReference type="ARBA" id="ARBA00022519"/>
    </source>
</evidence>
<evidence type="ECO:0000256" key="13">
    <source>
        <dbReference type="SAM" id="Phobius"/>
    </source>
</evidence>
<protein>
    <submittedName>
        <fullName evidence="14">Potassium uptake protein, TrkH family</fullName>
    </submittedName>
</protein>
<dbReference type="GO" id="GO:0005886">
    <property type="term" value="C:plasma membrane"/>
    <property type="evidence" value="ECO:0007669"/>
    <property type="project" value="UniProtKB-SubCell"/>
</dbReference>
<organism evidence="14 15">
    <name type="scientific">Rhodothermus marinus (strain ATCC 43812 / DSM 4252 / R-10)</name>
    <name type="common">Rhodothermus obamensis</name>
    <dbReference type="NCBI Taxonomy" id="518766"/>
    <lineage>
        <taxon>Bacteria</taxon>
        <taxon>Pseudomonadati</taxon>
        <taxon>Rhodothermota</taxon>
        <taxon>Rhodothermia</taxon>
        <taxon>Rhodothermales</taxon>
        <taxon>Rhodothermaceae</taxon>
        <taxon>Rhodothermus</taxon>
    </lineage>
</organism>
<keyword evidence="12" id="KW-0479">Metal-binding</keyword>
<name>D0MG77_RHOM4</name>
<dbReference type="RefSeq" id="WP_012843245.1">
    <property type="nucleotide sequence ID" value="NC_013501.1"/>
</dbReference>
<gene>
    <name evidence="14" type="ordered locus">Rmar_0735</name>
</gene>
<proteinExistence type="inferred from homology"/>
<dbReference type="PANTHER" id="PTHR32024:SF2">
    <property type="entry name" value="TRK SYSTEM POTASSIUM UPTAKE PROTEIN TRKG-RELATED"/>
    <property type="match status" value="1"/>
</dbReference>
<accession>D0MG77</accession>
<feature type="transmembrane region" description="Helical" evidence="13">
    <location>
        <begin position="467"/>
        <end position="487"/>
    </location>
</feature>
<feature type="transmembrane region" description="Helical" evidence="13">
    <location>
        <begin position="240"/>
        <end position="258"/>
    </location>
</feature>
<evidence type="ECO:0000256" key="7">
    <source>
        <dbReference type="ARBA" id="ARBA00022692"/>
    </source>
</evidence>
<keyword evidence="7 13" id="KW-0812">Transmembrane</keyword>
<feature type="transmembrane region" description="Helical" evidence="13">
    <location>
        <begin position="341"/>
        <end position="363"/>
    </location>
</feature>
<dbReference type="PANTHER" id="PTHR32024">
    <property type="entry name" value="TRK SYSTEM POTASSIUM UPTAKE PROTEIN TRKG-RELATED"/>
    <property type="match status" value="1"/>
</dbReference>
<dbReference type="InterPro" id="IPR003445">
    <property type="entry name" value="Cat_transpt"/>
</dbReference>
<feature type="binding site" evidence="12">
    <location>
        <position position="112"/>
    </location>
    <ligand>
        <name>K(+)</name>
        <dbReference type="ChEBI" id="CHEBI:29103"/>
    </ligand>
</feature>
<sequence>MVLNLRALAATLGALLGFLAVALLLPAGIALLYEEAAWKPFVLAALLAGVVGGGLWVLGGRRPHEPGIREGFAIVALAWLVLSLFGALPFVLGDVLSYTDAFFETMSGFTTTGATILGGERTPEIEALPRAYLFWRSLAHWLGGMGIIVLTLAILPILGVGGMQLYKAEVPGPTADKLTPRVRETARRLWLIYVGITALEVLLLLPAMDWFDAVNHAFATMATGGFSTKNSSVGQFGSAYVEWVITVFMLLAGANFALHYRLLHGQWRPVWRDTELRVYLSIVAVATVLITLGIWAPLHAEGDYQTYAELADALRHGAFQTVSIITTTGFGTADYEQWSPLAVGVLFLLFFVGGMAGSTGGGIKVVRHVLLFKNSFRELKQLVHPRAIVPVRLNGRMVSDEILRNVLSFFVLYFGLLGMGTLALSAMEVDLLSAFGAVLSCLGNIGPAFGTMGPAENYAHLPALAKWILALLMMIGRLEIFTVLILLTRTFWRR</sequence>
<reference evidence="14 15" key="1">
    <citation type="journal article" date="2009" name="Stand. Genomic Sci.">
        <title>Complete genome sequence of Rhodothermus marinus type strain (R-10).</title>
        <authorList>
            <person name="Nolan M."/>
            <person name="Tindall B.J."/>
            <person name="Pomrenke H."/>
            <person name="Lapidus A."/>
            <person name="Copeland A."/>
            <person name="Glavina Del Rio T."/>
            <person name="Lucas S."/>
            <person name="Chen F."/>
            <person name="Tice H."/>
            <person name="Cheng J.F."/>
            <person name="Saunders E."/>
            <person name="Han C."/>
            <person name="Bruce D."/>
            <person name="Goodwin L."/>
            <person name="Chain P."/>
            <person name="Pitluck S."/>
            <person name="Ovchinikova G."/>
            <person name="Pati A."/>
            <person name="Ivanova N."/>
            <person name="Mavromatis K."/>
            <person name="Chen A."/>
            <person name="Palaniappan K."/>
            <person name="Land M."/>
            <person name="Hauser L."/>
            <person name="Chang Y.J."/>
            <person name="Jeffries C.D."/>
            <person name="Brettin T."/>
            <person name="Goker M."/>
            <person name="Bristow J."/>
            <person name="Eisen J.A."/>
            <person name="Markowitz V."/>
            <person name="Hugenholtz P."/>
            <person name="Kyrpides N.C."/>
            <person name="Klenk H.P."/>
            <person name="Detter J.C."/>
        </authorList>
    </citation>
    <scope>NUCLEOTIDE SEQUENCE [LARGE SCALE GENOMIC DNA]</scope>
    <source>
        <strain evidence="15">ATCC 43812 / DSM 4252 / R-10</strain>
    </source>
</reference>
<dbReference type="EMBL" id="CP001807">
    <property type="protein sequence ID" value="ACY47633.1"/>
    <property type="molecule type" value="Genomic_DNA"/>
</dbReference>
<feature type="binding site" evidence="12">
    <location>
        <position position="444"/>
    </location>
    <ligand>
        <name>K(+)</name>
        <dbReference type="ChEBI" id="CHEBI:29103"/>
    </ligand>
</feature>
<dbReference type="Pfam" id="PF02386">
    <property type="entry name" value="TrkH"/>
    <property type="match status" value="1"/>
</dbReference>
<feature type="transmembrane region" description="Helical" evidence="13">
    <location>
        <begin position="406"/>
        <end position="427"/>
    </location>
</feature>
<feature type="transmembrane region" description="Helical" evidence="13">
    <location>
        <begin position="189"/>
        <end position="208"/>
    </location>
</feature>